<dbReference type="Proteomes" id="UP001163046">
    <property type="component" value="Unassembled WGS sequence"/>
</dbReference>
<evidence type="ECO:0000313" key="3">
    <source>
        <dbReference type="Proteomes" id="UP001163046"/>
    </source>
</evidence>
<feature type="transmembrane region" description="Helical" evidence="1">
    <location>
        <begin position="154"/>
        <end position="172"/>
    </location>
</feature>
<dbReference type="EMBL" id="MU825408">
    <property type="protein sequence ID" value="KAJ7391128.1"/>
    <property type="molecule type" value="Genomic_DNA"/>
</dbReference>
<organism evidence="2 3">
    <name type="scientific">Desmophyllum pertusum</name>
    <dbReference type="NCBI Taxonomy" id="174260"/>
    <lineage>
        <taxon>Eukaryota</taxon>
        <taxon>Metazoa</taxon>
        <taxon>Cnidaria</taxon>
        <taxon>Anthozoa</taxon>
        <taxon>Hexacorallia</taxon>
        <taxon>Scleractinia</taxon>
        <taxon>Caryophylliina</taxon>
        <taxon>Caryophylliidae</taxon>
        <taxon>Desmophyllum</taxon>
    </lineage>
</organism>
<comment type="caution">
    <text evidence="2">The sequence shown here is derived from an EMBL/GenBank/DDBJ whole genome shotgun (WGS) entry which is preliminary data.</text>
</comment>
<dbReference type="OrthoDB" id="5977655at2759"/>
<protein>
    <submittedName>
        <fullName evidence="2">Uncharacterized protein</fullName>
    </submittedName>
</protein>
<keyword evidence="1" id="KW-0472">Membrane</keyword>
<keyword evidence="1" id="KW-1133">Transmembrane helix</keyword>
<reference evidence="2" key="1">
    <citation type="submission" date="2023-01" db="EMBL/GenBank/DDBJ databases">
        <title>Genome assembly of the deep-sea coral Lophelia pertusa.</title>
        <authorList>
            <person name="Herrera S."/>
            <person name="Cordes E."/>
        </authorList>
    </citation>
    <scope>NUCLEOTIDE SEQUENCE</scope>
    <source>
        <strain evidence="2">USNM1676648</strain>
        <tissue evidence="2">Polyp</tissue>
    </source>
</reference>
<gene>
    <name evidence="2" type="ORF">OS493_020153</name>
</gene>
<keyword evidence="3" id="KW-1185">Reference proteome</keyword>
<accession>A0A9X0A0B3</accession>
<feature type="transmembrane region" description="Helical" evidence="1">
    <location>
        <begin position="33"/>
        <end position="53"/>
    </location>
</feature>
<keyword evidence="1" id="KW-0812">Transmembrane</keyword>
<dbReference type="AlphaFoldDB" id="A0A9X0A0B3"/>
<feature type="transmembrane region" description="Helical" evidence="1">
    <location>
        <begin position="73"/>
        <end position="94"/>
    </location>
</feature>
<name>A0A9X0A0B3_9CNID</name>
<evidence type="ECO:0000256" key="1">
    <source>
        <dbReference type="SAM" id="Phobius"/>
    </source>
</evidence>
<evidence type="ECO:0000313" key="2">
    <source>
        <dbReference type="EMBL" id="KAJ7391128.1"/>
    </source>
</evidence>
<proteinExistence type="predicted"/>
<sequence length="175" mass="19461">MEFCMCAGSTSGNHTSKLGDLNHQQVINPVTSIIYIVTAVLCILLSLVTHFKYNSVTVLNLRVRSNVISNVAWIAYLVVLVLRSTLGAVIYGITQANDRNHQVRTDSLFYSRWCFEVFGGFIQQEINSFNSGEYSASGSEYGVLIARQLMSYKAAALFVTQFILAMLFLTLLEAL</sequence>